<reference evidence="3 4" key="1">
    <citation type="submission" date="2024-02" db="EMBL/GenBank/DDBJ databases">
        <authorList>
            <person name="Daric V."/>
            <person name="Darras S."/>
        </authorList>
    </citation>
    <scope>NUCLEOTIDE SEQUENCE [LARGE SCALE GENOMIC DNA]</scope>
</reference>
<proteinExistence type="predicted"/>
<sequence>MGAILLTRKVTGSMKASRLETPSSKIAQHEYYLRSRKFNNKRIEMAGICGQNLTRSGPSRPHGPSNTTELQPTTPFQQIKLRPLSRRRRIMV</sequence>
<evidence type="ECO:0000313" key="3">
    <source>
        <dbReference type="EMBL" id="CAK8687307.1"/>
    </source>
</evidence>
<dbReference type="EMBL" id="CAWYQH010000104">
    <property type="protein sequence ID" value="CAK8687307.1"/>
    <property type="molecule type" value="Genomic_DNA"/>
</dbReference>
<name>A0ABP0G659_CLALP</name>
<organism evidence="3 4">
    <name type="scientific">Clavelina lepadiformis</name>
    <name type="common">Light-bulb sea squirt</name>
    <name type="synonym">Ascidia lepadiformis</name>
    <dbReference type="NCBI Taxonomy" id="159417"/>
    <lineage>
        <taxon>Eukaryota</taxon>
        <taxon>Metazoa</taxon>
        <taxon>Chordata</taxon>
        <taxon>Tunicata</taxon>
        <taxon>Ascidiacea</taxon>
        <taxon>Aplousobranchia</taxon>
        <taxon>Clavelinidae</taxon>
        <taxon>Clavelina</taxon>
    </lineage>
</organism>
<gene>
    <name evidence="2" type="ORF">CVLEPA_LOCUS19311</name>
    <name evidence="3" type="ORF">CVLEPA_LOCUS19383</name>
</gene>
<comment type="caution">
    <text evidence="3">The sequence shown here is derived from an EMBL/GenBank/DDBJ whole genome shotgun (WGS) entry which is preliminary data.</text>
</comment>
<evidence type="ECO:0000256" key="1">
    <source>
        <dbReference type="SAM" id="MobiDB-lite"/>
    </source>
</evidence>
<accession>A0ABP0G659</accession>
<protein>
    <submittedName>
        <fullName evidence="3">Uncharacterized protein</fullName>
    </submittedName>
</protein>
<feature type="region of interest" description="Disordered" evidence="1">
    <location>
        <begin position="52"/>
        <end position="75"/>
    </location>
</feature>
<evidence type="ECO:0000313" key="4">
    <source>
        <dbReference type="Proteomes" id="UP001642483"/>
    </source>
</evidence>
<feature type="compositionally biased region" description="Polar residues" evidence="1">
    <location>
        <begin position="64"/>
        <end position="75"/>
    </location>
</feature>
<dbReference type="Proteomes" id="UP001642483">
    <property type="component" value="Unassembled WGS sequence"/>
</dbReference>
<keyword evidence="4" id="KW-1185">Reference proteome</keyword>
<dbReference type="EMBL" id="CAWYQH010000104">
    <property type="protein sequence ID" value="CAK8687234.1"/>
    <property type="molecule type" value="Genomic_DNA"/>
</dbReference>
<evidence type="ECO:0000313" key="2">
    <source>
        <dbReference type="EMBL" id="CAK8687234.1"/>
    </source>
</evidence>